<evidence type="ECO:0000313" key="1">
    <source>
        <dbReference type="EMBL" id="MZH56885.1"/>
    </source>
</evidence>
<dbReference type="Proteomes" id="UP000604383">
    <property type="component" value="Unassembled WGS sequence"/>
</dbReference>
<reference evidence="1" key="1">
    <citation type="journal article" date="2019" name="Nat. Med.">
        <title>A library of human gut bacterial isolates paired with longitudinal multiomics data enables mechanistic microbiome research.</title>
        <authorList>
            <person name="Poyet M."/>
            <person name="Groussin M."/>
            <person name="Gibbons S.M."/>
            <person name="Avila-Pacheco J."/>
            <person name="Jiang X."/>
            <person name="Kearney S.M."/>
            <person name="Perrotta A.R."/>
            <person name="Berdy B."/>
            <person name="Zhao S."/>
            <person name="Lieberman T.D."/>
            <person name="Swanson P.K."/>
            <person name="Smith M."/>
            <person name="Roesemann S."/>
            <person name="Alexander J.E."/>
            <person name="Rich S.A."/>
            <person name="Livny J."/>
            <person name="Vlamakis H."/>
            <person name="Clish C."/>
            <person name="Bullock K."/>
            <person name="Deik A."/>
            <person name="Scott J."/>
            <person name="Pierce K.A."/>
            <person name="Xavier R.J."/>
            <person name="Alm E.J."/>
        </authorList>
    </citation>
    <scope>NUCLEOTIDE SEQUENCE</scope>
    <source>
        <strain evidence="1">BIOML-A12</strain>
    </source>
</reference>
<evidence type="ECO:0000313" key="2">
    <source>
        <dbReference type="Proteomes" id="UP000604383"/>
    </source>
</evidence>
<dbReference type="AlphaFoldDB" id="A0AB36B908"/>
<accession>A0AB36B908</accession>
<organism evidence="1 2">
    <name type="scientific">Clostridium innocuum</name>
    <dbReference type="NCBI Taxonomy" id="1522"/>
    <lineage>
        <taxon>Bacteria</taxon>
        <taxon>Bacillati</taxon>
        <taxon>Bacillota</taxon>
        <taxon>Clostridia</taxon>
        <taxon>Eubacteriales</taxon>
        <taxon>Clostridiaceae</taxon>
        <taxon>Clostridium</taxon>
    </lineage>
</organism>
<sequence>MSRREEQLRKMRDQKISERVSNIYLSSITEVLFEAGVKKEDIETLLCNLTEKIENLTKGYIGLDTYIETVEEKVGIKLKGE</sequence>
<dbReference type="RefSeq" id="WP_002607798.1">
    <property type="nucleotide sequence ID" value="NZ_JAHOLM010000014.1"/>
</dbReference>
<name>A0AB36B908_CLOIN</name>
<dbReference type="EMBL" id="WWTN01000025">
    <property type="protein sequence ID" value="MZH56885.1"/>
    <property type="molecule type" value="Genomic_DNA"/>
</dbReference>
<proteinExistence type="predicted"/>
<protein>
    <submittedName>
        <fullName evidence="1">Uncharacterized protein</fullName>
    </submittedName>
</protein>
<comment type="caution">
    <text evidence="1">The sequence shown here is derived from an EMBL/GenBank/DDBJ whole genome shotgun (WGS) entry which is preliminary data.</text>
</comment>
<gene>
    <name evidence="1" type="ORF">GT664_14305</name>
</gene>